<accession>Q2SFB3</accession>
<dbReference type="GO" id="GO:0003677">
    <property type="term" value="F:DNA binding"/>
    <property type="evidence" value="ECO:0007669"/>
    <property type="project" value="UniProtKB-KW"/>
</dbReference>
<dbReference type="PROSITE" id="PS50937">
    <property type="entry name" value="HTH_MERR_2"/>
    <property type="match status" value="1"/>
</dbReference>
<dbReference type="AlphaFoldDB" id="Q2SFB3"/>
<dbReference type="InterPro" id="IPR009061">
    <property type="entry name" value="DNA-bd_dom_put_sf"/>
</dbReference>
<dbReference type="PANTHER" id="PTHR30204:SF58">
    <property type="entry name" value="HTH-TYPE TRANSCRIPTIONAL REGULATOR YFMP"/>
    <property type="match status" value="1"/>
</dbReference>
<evidence type="ECO:0000256" key="2">
    <source>
        <dbReference type="SAM" id="Coils"/>
    </source>
</evidence>
<evidence type="ECO:0000256" key="1">
    <source>
        <dbReference type="ARBA" id="ARBA00023125"/>
    </source>
</evidence>
<dbReference type="CDD" id="cd04776">
    <property type="entry name" value="HTH_GnyR"/>
    <property type="match status" value="1"/>
</dbReference>
<dbReference type="PANTHER" id="PTHR30204">
    <property type="entry name" value="REDOX-CYCLING DRUG-SENSING TRANSCRIPTIONAL ACTIVATOR SOXR"/>
    <property type="match status" value="1"/>
</dbReference>
<dbReference type="EMBL" id="CP000155">
    <property type="protein sequence ID" value="ABC30661.1"/>
    <property type="molecule type" value="Genomic_DNA"/>
</dbReference>
<dbReference type="OrthoDB" id="9803659at2"/>
<evidence type="ECO:0000313" key="4">
    <source>
        <dbReference type="EMBL" id="ABC30661.1"/>
    </source>
</evidence>
<dbReference type="STRING" id="349521.HCH_03942"/>
<dbReference type="eggNOG" id="COG0789">
    <property type="taxonomic scope" value="Bacteria"/>
</dbReference>
<dbReference type="HOGENOM" id="CLU_060077_3_1_6"/>
<dbReference type="RefSeq" id="WP_011397728.1">
    <property type="nucleotide sequence ID" value="NC_007645.1"/>
</dbReference>
<organism evidence="4 5">
    <name type="scientific">Hahella chejuensis (strain KCTC 2396)</name>
    <dbReference type="NCBI Taxonomy" id="349521"/>
    <lineage>
        <taxon>Bacteria</taxon>
        <taxon>Pseudomonadati</taxon>
        <taxon>Pseudomonadota</taxon>
        <taxon>Gammaproteobacteria</taxon>
        <taxon>Oceanospirillales</taxon>
        <taxon>Hahellaceae</taxon>
        <taxon>Hahella</taxon>
    </lineage>
</organism>
<dbReference type="SUPFAM" id="SSF46955">
    <property type="entry name" value="Putative DNA-binding domain"/>
    <property type="match status" value="1"/>
</dbReference>
<protein>
    <submittedName>
        <fullName evidence="4">Predicted transcriptional regulator</fullName>
    </submittedName>
</protein>
<evidence type="ECO:0000259" key="3">
    <source>
        <dbReference type="PROSITE" id="PS50937"/>
    </source>
</evidence>
<dbReference type="SMART" id="SM00422">
    <property type="entry name" value="HTH_MERR"/>
    <property type="match status" value="1"/>
</dbReference>
<dbReference type="KEGG" id="hch:HCH_03942"/>
<proteinExistence type="predicted"/>
<sequence>MTKNYSISDLAKEFDVTTRTIRFYEAEGLLSPERQGQTRIYSEKDRVYLKLILRGKRLGFSLAESKQIICMYDPDSGNRVQLQLMLNKIAEKRDILKQQLSDIRLMQEELDEAEERCRQALADFGKG</sequence>
<name>Q2SFB3_HAHCH</name>
<feature type="coiled-coil region" evidence="2">
    <location>
        <begin position="96"/>
        <end position="123"/>
    </location>
</feature>
<dbReference type="Pfam" id="PF13411">
    <property type="entry name" value="MerR_1"/>
    <property type="match status" value="1"/>
</dbReference>
<dbReference type="Proteomes" id="UP000000238">
    <property type="component" value="Chromosome"/>
</dbReference>
<reference evidence="4 5" key="1">
    <citation type="journal article" date="2005" name="Nucleic Acids Res.">
        <title>Genomic blueprint of Hahella chejuensis, a marine microbe producing an algicidal agent.</title>
        <authorList>
            <person name="Jeong H."/>
            <person name="Yim J.H."/>
            <person name="Lee C."/>
            <person name="Choi S.-H."/>
            <person name="Park Y.K."/>
            <person name="Yoon S.H."/>
            <person name="Hur C.-G."/>
            <person name="Kang H.-Y."/>
            <person name="Kim D."/>
            <person name="Lee H.H."/>
            <person name="Park K.H."/>
            <person name="Park S.-H."/>
            <person name="Park H.-S."/>
            <person name="Lee H.K."/>
            <person name="Oh T.K."/>
            <person name="Kim J.F."/>
        </authorList>
    </citation>
    <scope>NUCLEOTIDE SEQUENCE [LARGE SCALE GENOMIC DNA]</scope>
    <source>
        <strain evidence="4 5">KCTC 2396</strain>
    </source>
</reference>
<keyword evidence="2" id="KW-0175">Coiled coil</keyword>
<evidence type="ECO:0000313" key="5">
    <source>
        <dbReference type="Proteomes" id="UP000000238"/>
    </source>
</evidence>
<dbReference type="InterPro" id="IPR000551">
    <property type="entry name" value="MerR-type_HTH_dom"/>
</dbReference>
<dbReference type="GO" id="GO:0003700">
    <property type="term" value="F:DNA-binding transcription factor activity"/>
    <property type="evidence" value="ECO:0007669"/>
    <property type="project" value="InterPro"/>
</dbReference>
<keyword evidence="1" id="KW-0238">DNA-binding</keyword>
<keyword evidence="5" id="KW-1185">Reference proteome</keyword>
<gene>
    <name evidence="4" type="ordered locus">HCH_03942</name>
</gene>
<feature type="domain" description="HTH merR-type" evidence="3">
    <location>
        <begin position="4"/>
        <end position="71"/>
    </location>
</feature>
<dbReference type="InterPro" id="IPR047057">
    <property type="entry name" value="MerR_fam"/>
</dbReference>
<dbReference type="Gene3D" id="1.10.1660.10">
    <property type="match status" value="1"/>
</dbReference>